<dbReference type="Proteomes" id="UP000182569">
    <property type="component" value="Chromosome"/>
</dbReference>
<sequence>MKILNVNAITEKTMRKSLFTEGTMDSGILFYEPDETMTPHKHTNLDEIFYVVTGEGIITVNGEDISIKANDVILSPNGESHGFTNNGHNKLVILQVKNTIVKM</sequence>
<evidence type="ECO:0000313" key="4">
    <source>
        <dbReference type="Proteomes" id="UP000182569"/>
    </source>
</evidence>
<feature type="domain" description="Cupin type-2" evidence="2">
    <location>
        <begin position="31"/>
        <end position="95"/>
    </location>
</feature>
<accession>A0A1J0GFD0</accession>
<dbReference type="PANTHER" id="PTHR35848">
    <property type="entry name" value="OXALATE-BINDING PROTEIN"/>
    <property type="match status" value="1"/>
</dbReference>
<dbReference type="OrthoDB" id="9797047at2"/>
<dbReference type="InterPro" id="IPR013096">
    <property type="entry name" value="Cupin_2"/>
</dbReference>
<dbReference type="InterPro" id="IPR011051">
    <property type="entry name" value="RmlC_Cupin_sf"/>
</dbReference>
<gene>
    <name evidence="3" type="ORF">A7L45_08365</name>
</gene>
<dbReference type="KEGG" id="ceu:A7L45_08365"/>
<proteinExistence type="predicted"/>
<dbReference type="STRING" id="1552.A7L45_08365"/>
<dbReference type="EMBL" id="CP015756">
    <property type="protein sequence ID" value="APC40082.1"/>
    <property type="molecule type" value="Genomic_DNA"/>
</dbReference>
<evidence type="ECO:0000313" key="3">
    <source>
        <dbReference type="EMBL" id="APC40082.1"/>
    </source>
</evidence>
<dbReference type="RefSeq" id="WP_071612375.1">
    <property type="nucleotide sequence ID" value="NZ_CP015756.1"/>
</dbReference>
<organism evidence="3 4">
    <name type="scientific">Clostridium estertheticum subsp. estertheticum</name>
    <dbReference type="NCBI Taxonomy" id="1552"/>
    <lineage>
        <taxon>Bacteria</taxon>
        <taxon>Bacillati</taxon>
        <taxon>Bacillota</taxon>
        <taxon>Clostridia</taxon>
        <taxon>Eubacteriales</taxon>
        <taxon>Clostridiaceae</taxon>
        <taxon>Clostridium</taxon>
    </lineage>
</organism>
<keyword evidence="4" id="KW-1185">Reference proteome</keyword>
<dbReference type="Pfam" id="PF07883">
    <property type="entry name" value="Cupin_2"/>
    <property type="match status" value="1"/>
</dbReference>
<evidence type="ECO:0000256" key="1">
    <source>
        <dbReference type="ARBA" id="ARBA00022723"/>
    </source>
</evidence>
<dbReference type="AlphaFoldDB" id="A0A1J0GFD0"/>
<evidence type="ECO:0000259" key="2">
    <source>
        <dbReference type="Pfam" id="PF07883"/>
    </source>
</evidence>
<dbReference type="GO" id="GO:0046872">
    <property type="term" value="F:metal ion binding"/>
    <property type="evidence" value="ECO:0007669"/>
    <property type="project" value="UniProtKB-KW"/>
</dbReference>
<keyword evidence="1" id="KW-0479">Metal-binding</keyword>
<dbReference type="InterPro" id="IPR051610">
    <property type="entry name" value="GPI/OXD"/>
</dbReference>
<dbReference type="InterPro" id="IPR014710">
    <property type="entry name" value="RmlC-like_jellyroll"/>
</dbReference>
<dbReference type="PANTHER" id="PTHR35848:SF6">
    <property type="entry name" value="CUPIN TYPE-2 DOMAIN-CONTAINING PROTEIN"/>
    <property type="match status" value="1"/>
</dbReference>
<dbReference type="Gene3D" id="2.60.120.10">
    <property type="entry name" value="Jelly Rolls"/>
    <property type="match status" value="1"/>
</dbReference>
<dbReference type="SUPFAM" id="SSF51182">
    <property type="entry name" value="RmlC-like cupins"/>
    <property type="match status" value="1"/>
</dbReference>
<name>A0A1J0GFD0_9CLOT</name>
<reference evidence="4" key="1">
    <citation type="journal article" date="2016" name="Front. Microbiol.">
        <title>Complete Genome Sequence of Clostridium estertheticum DSM 8809, a Microbe Identified in Spoiled Vacuum Packed Beef.</title>
        <authorList>
            <person name="Yu Z."/>
            <person name="Gunn L."/>
            <person name="Brennan E."/>
            <person name="Reid R."/>
            <person name="Wall P.G."/>
            <person name="Gaora O.P."/>
            <person name="Hurley D."/>
            <person name="Bolton D."/>
            <person name="Fanning S."/>
        </authorList>
    </citation>
    <scope>NUCLEOTIDE SEQUENCE [LARGE SCALE GENOMIC DNA]</scope>
    <source>
        <strain evidence="4">DSM 8809</strain>
    </source>
</reference>
<protein>
    <submittedName>
        <fullName evidence="3">Cupin</fullName>
    </submittedName>
</protein>